<reference evidence="2 3" key="1">
    <citation type="submission" date="2020-08" db="EMBL/GenBank/DDBJ databases">
        <title>Genomic Encyclopedia of Type Strains, Phase IV (KMG-IV): sequencing the most valuable type-strain genomes for metagenomic binning, comparative biology and taxonomic classification.</title>
        <authorList>
            <person name="Goeker M."/>
        </authorList>
    </citation>
    <scope>NUCLEOTIDE SEQUENCE [LARGE SCALE GENOMIC DNA]</scope>
    <source>
        <strain evidence="2 3">DSM 27939</strain>
    </source>
</reference>
<gene>
    <name evidence="2" type="ORF">HNQ08_004631</name>
</gene>
<evidence type="ECO:0000313" key="3">
    <source>
        <dbReference type="Proteomes" id="UP000552709"/>
    </source>
</evidence>
<dbReference type="RefSeq" id="WP_184137044.1">
    <property type="nucleotide sequence ID" value="NZ_JACHFL010000018.1"/>
</dbReference>
<dbReference type="Proteomes" id="UP000552709">
    <property type="component" value="Unassembled WGS sequence"/>
</dbReference>
<comment type="caution">
    <text evidence="2">The sequence shown here is derived from an EMBL/GenBank/DDBJ whole genome shotgun (WGS) entry which is preliminary data.</text>
</comment>
<dbReference type="EMBL" id="JACHFL010000018">
    <property type="protein sequence ID" value="MBB5365510.1"/>
    <property type="molecule type" value="Genomic_DNA"/>
</dbReference>
<proteinExistence type="predicted"/>
<sequence>MTLHPGWNAVDETQSLGTDDQFGPTRYDNARPLLNYTGPWTSFKQK</sequence>
<organism evidence="2 3">
    <name type="scientific">Deinococcus humi</name>
    <dbReference type="NCBI Taxonomy" id="662880"/>
    <lineage>
        <taxon>Bacteria</taxon>
        <taxon>Thermotogati</taxon>
        <taxon>Deinococcota</taxon>
        <taxon>Deinococci</taxon>
        <taxon>Deinococcales</taxon>
        <taxon>Deinococcaceae</taxon>
        <taxon>Deinococcus</taxon>
    </lineage>
</organism>
<dbReference type="AlphaFoldDB" id="A0A7W8JYF5"/>
<accession>A0A7W8JYF5</accession>
<feature type="region of interest" description="Disordered" evidence="1">
    <location>
        <begin position="1"/>
        <end position="24"/>
    </location>
</feature>
<protein>
    <submittedName>
        <fullName evidence="2">Uncharacterized protein</fullName>
    </submittedName>
</protein>
<evidence type="ECO:0000313" key="2">
    <source>
        <dbReference type="EMBL" id="MBB5365510.1"/>
    </source>
</evidence>
<name>A0A7W8JYF5_9DEIO</name>
<evidence type="ECO:0000256" key="1">
    <source>
        <dbReference type="SAM" id="MobiDB-lite"/>
    </source>
</evidence>
<keyword evidence="3" id="KW-1185">Reference proteome</keyword>